<comment type="caution">
    <text evidence="3">The sequence shown here is derived from an EMBL/GenBank/DDBJ whole genome shotgun (WGS) entry which is preliminary data.</text>
</comment>
<keyword evidence="4" id="KW-1185">Reference proteome</keyword>
<feature type="compositionally biased region" description="Polar residues" evidence="1">
    <location>
        <begin position="44"/>
        <end position="58"/>
    </location>
</feature>
<evidence type="ECO:0000256" key="2">
    <source>
        <dbReference type="SAM" id="Phobius"/>
    </source>
</evidence>
<evidence type="ECO:0000256" key="1">
    <source>
        <dbReference type="SAM" id="MobiDB-lite"/>
    </source>
</evidence>
<keyword evidence="2" id="KW-0472">Membrane</keyword>
<evidence type="ECO:0000313" key="4">
    <source>
        <dbReference type="Proteomes" id="UP000215902"/>
    </source>
</evidence>
<reference evidence="3 4" key="1">
    <citation type="submission" date="2017-06" db="EMBL/GenBank/DDBJ databases">
        <title>A platform for efficient transgenesis in Macrostomum lignano, a flatworm model organism for stem cell research.</title>
        <authorList>
            <person name="Berezikov E."/>
        </authorList>
    </citation>
    <scope>NUCLEOTIDE SEQUENCE [LARGE SCALE GENOMIC DNA]</scope>
    <source>
        <strain evidence="3">DV1</strain>
        <tissue evidence="3">Whole organism</tissue>
    </source>
</reference>
<feature type="transmembrane region" description="Helical" evidence="2">
    <location>
        <begin position="122"/>
        <end position="144"/>
    </location>
</feature>
<dbReference type="EMBL" id="NIVC01001340">
    <property type="protein sequence ID" value="PAA69211.1"/>
    <property type="molecule type" value="Genomic_DNA"/>
</dbReference>
<feature type="region of interest" description="Disordered" evidence="1">
    <location>
        <begin position="34"/>
        <end position="64"/>
    </location>
</feature>
<accession>A0A267F618</accession>
<feature type="transmembrane region" description="Helical" evidence="2">
    <location>
        <begin position="156"/>
        <end position="173"/>
    </location>
</feature>
<gene>
    <name evidence="3" type="ORF">BOX15_Mlig004185g2</name>
</gene>
<dbReference type="AlphaFoldDB" id="A0A267F618"/>
<name>A0A267F618_9PLAT</name>
<keyword evidence="2" id="KW-0812">Transmembrane</keyword>
<organism evidence="3 4">
    <name type="scientific">Macrostomum lignano</name>
    <dbReference type="NCBI Taxonomy" id="282301"/>
    <lineage>
        <taxon>Eukaryota</taxon>
        <taxon>Metazoa</taxon>
        <taxon>Spiralia</taxon>
        <taxon>Lophotrochozoa</taxon>
        <taxon>Platyhelminthes</taxon>
        <taxon>Rhabditophora</taxon>
        <taxon>Macrostomorpha</taxon>
        <taxon>Macrostomida</taxon>
        <taxon>Macrostomidae</taxon>
        <taxon>Macrostomum</taxon>
    </lineage>
</organism>
<feature type="region of interest" description="Disordered" evidence="1">
    <location>
        <begin position="82"/>
        <end position="106"/>
    </location>
</feature>
<protein>
    <submittedName>
        <fullName evidence="3">Uncharacterized protein</fullName>
    </submittedName>
</protein>
<feature type="non-terminal residue" evidence="3">
    <location>
        <position position="1"/>
    </location>
</feature>
<keyword evidence="2" id="KW-1133">Transmembrane helix</keyword>
<proteinExistence type="predicted"/>
<dbReference type="Proteomes" id="UP000215902">
    <property type="component" value="Unassembled WGS sequence"/>
</dbReference>
<evidence type="ECO:0000313" key="3">
    <source>
        <dbReference type="EMBL" id="PAA69211.1"/>
    </source>
</evidence>
<sequence length="267" mass="28283">NPNLYVTELKASKQAIIVTAAVYKKMSRLAHRFSTGQRRVRRTSAPNILTASNAQKVSHSGGDGGTCDPQLIKSLNRMTSEQQAKAAGGGGGGGGKEEANALSEEGSLQREMLKDPRFGSPLLCDALVMLLALVPLFCGFIGYFSDTKKDQSVGSGYHYGLALCGIFIFLLGLRSASLHLINGTDITEDRVLYILDKFGGSVWIPKVPEVLQVEAGGSLAQQPTTSAGLDETCKLMLDPMSSSVFLLGNPRQTGQSAGGQTSDSVKV</sequence>